<organism evidence="1 2">
    <name type="scientific">Planococcus donghaensis</name>
    <dbReference type="NCBI Taxonomy" id="414778"/>
    <lineage>
        <taxon>Bacteria</taxon>
        <taxon>Bacillati</taxon>
        <taxon>Bacillota</taxon>
        <taxon>Bacilli</taxon>
        <taxon>Bacillales</taxon>
        <taxon>Caryophanaceae</taxon>
        <taxon>Planococcus</taxon>
    </lineage>
</organism>
<dbReference type="OrthoDB" id="2974016at2"/>
<dbReference type="EMBL" id="CP016543">
    <property type="protein sequence ID" value="ANU21999.1"/>
    <property type="molecule type" value="Genomic_DNA"/>
</dbReference>
<sequence>MTISQHAIQRFQERVTNESPEFIRLFIISDIQSSTFLYSVEDIATLECNGITYIVDYRNASNPFVRTVYLSA</sequence>
<reference evidence="1" key="1">
    <citation type="submission" date="2016-10" db="EMBL/GenBank/DDBJ databases">
        <authorList>
            <person name="See-Too W.S."/>
        </authorList>
    </citation>
    <scope>NUCLEOTIDE SEQUENCE</scope>
    <source>
        <strain evidence="1">DSM 22276</strain>
    </source>
</reference>
<protein>
    <submittedName>
        <fullName evidence="1">Uncharacterized protein</fullName>
    </submittedName>
</protein>
<proteinExistence type="predicted"/>
<keyword evidence="2" id="KW-1185">Reference proteome</keyword>
<gene>
    <name evidence="1" type="ORF">BCM40_01000</name>
</gene>
<dbReference type="AlphaFoldDB" id="A0A1C7EDZ3"/>
<dbReference type="KEGG" id="pdg:BCM40_01000"/>
<evidence type="ECO:0000313" key="1">
    <source>
        <dbReference type="EMBL" id="ANU21999.1"/>
    </source>
</evidence>
<accession>A0A1C7EDZ3</accession>
<evidence type="ECO:0000313" key="2">
    <source>
        <dbReference type="Proteomes" id="UP000092495"/>
    </source>
</evidence>
<dbReference type="RefSeq" id="WP_065525131.1">
    <property type="nucleotide sequence ID" value="NZ_CP016543.2"/>
</dbReference>
<dbReference type="Proteomes" id="UP000092495">
    <property type="component" value="Chromosome"/>
</dbReference>
<name>A0A1C7EDZ3_9BACL</name>